<dbReference type="AlphaFoldDB" id="A0AAD4NCK1"/>
<evidence type="ECO:0000313" key="7">
    <source>
        <dbReference type="EMBL" id="KAI1725768.1"/>
    </source>
</evidence>
<keyword evidence="6" id="KW-1133">Transmembrane helix</keyword>
<comment type="subcellular location">
    <subcellularLocation>
        <location evidence="1">Membrane</location>
    </subcellularLocation>
</comment>
<dbReference type="PROSITE" id="PS00379">
    <property type="entry name" value="CDP_ALCOHOL_P_TRANSF"/>
    <property type="match status" value="1"/>
</dbReference>
<keyword evidence="4 6" id="KW-0472">Membrane</keyword>
<dbReference type="GO" id="GO:0004307">
    <property type="term" value="F:ethanolaminephosphotransferase activity"/>
    <property type="evidence" value="ECO:0007669"/>
    <property type="project" value="TreeGrafter"/>
</dbReference>
<reference evidence="7" key="1">
    <citation type="submission" date="2022-01" db="EMBL/GenBank/DDBJ databases">
        <title>Genome Sequence Resource for Two Populations of Ditylenchus destructor, the Migratory Endoparasitic Phytonematode.</title>
        <authorList>
            <person name="Zhang H."/>
            <person name="Lin R."/>
            <person name="Xie B."/>
        </authorList>
    </citation>
    <scope>NUCLEOTIDE SEQUENCE</scope>
    <source>
        <strain evidence="7">BazhouSP</strain>
    </source>
</reference>
<evidence type="ECO:0000256" key="4">
    <source>
        <dbReference type="ARBA" id="ARBA00023136"/>
    </source>
</evidence>
<proteinExistence type="inferred from homology"/>
<keyword evidence="6" id="KW-0812">Transmembrane</keyword>
<comment type="caution">
    <text evidence="7">The sequence shown here is derived from an EMBL/GenBank/DDBJ whole genome shotgun (WGS) entry which is preliminary data.</text>
</comment>
<dbReference type="InterPro" id="IPR014472">
    <property type="entry name" value="CHOPT"/>
</dbReference>
<evidence type="ECO:0000313" key="8">
    <source>
        <dbReference type="Proteomes" id="UP001201812"/>
    </source>
</evidence>
<dbReference type="InterPro" id="IPR000462">
    <property type="entry name" value="CDP-OH_P_trans"/>
</dbReference>
<dbReference type="Pfam" id="PF01066">
    <property type="entry name" value="CDP-OH_P_transf"/>
    <property type="match status" value="1"/>
</dbReference>
<keyword evidence="3 5" id="KW-0808">Transferase</keyword>
<dbReference type="PANTHER" id="PTHR10414">
    <property type="entry name" value="ETHANOLAMINEPHOSPHOTRANSFERASE"/>
    <property type="match status" value="1"/>
</dbReference>
<organism evidence="7 8">
    <name type="scientific">Ditylenchus destructor</name>
    <dbReference type="NCBI Taxonomy" id="166010"/>
    <lineage>
        <taxon>Eukaryota</taxon>
        <taxon>Metazoa</taxon>
        <taxon>Ecdysozoa</taxon>
        <taxon>Nematoda</taxon>
        <taxon>Chromadorea</taxon>
        <taxon>Rhabditida</taxon>
        <taxon>Tylenchina</taxon>
        <taxon>Tylenchomorpha</taxon>
        <taxon>Sphaerularioidea</taxon>
        <taxon>Anguinidae</taxon>
        <taxon>Anguininae</taxon>
        <taxon>Ditylenchus</taxon>
    </lineage>
</organism>
<comment type="similarity">
    <text evidence="2 5">Belongs to the CDP-alcohol phosphatidyltransferase class-I family.</text>
</comment>
<gene>
    <name evidence="7" type="ORF">DdX_02446</name>
</gene>
<dbReference type="GO" id="GO:0004142">
    <property type="term" value="F:diacylglycerol cholinephosphotransferase activity"/>
    <property type="evidence" value="ECO:0007669"/>
    <property type="project" value="TreeGrafter"/>
</dbReference>
<dbReference type="PANTHER" id="PTHR10414:SF37">
    <property type="entry name" value="BB IN A BOXCAR, ISOFORM C"/>
    <property type="match status" value="1"/>
</dbReference>
<dbReference type="InterPro" id="IPR048254">
    <property type="entry name" value="CDP_ALCOHOL_P_TRANSF_CS"/>
</dbReference>
<feature type="transmembrane region" description="Helical" evidence="6">
    <location>
        <begin position="124"/>
        <end position="140"/>
    </location>
</feature>
<evidence type="ECO:0000256" key="5">
    <source>
        <dbReference type="RuleBase" id="RU003750"/>
    </source>
</evidence>
<name>A0AAD4NCK1_9BILA</name>
<evidence type="ECO:0000256" key="1">
    <source>
        <dbReference type="ARBA" id="ARBA00004370"/>
    </source>
</evidence>
<evidence type="ECO:0000256" key="3">
    <source>
        <dbReference type="ARBA" id="ARBA00022679"/>
    </source>
</evidence>
<dbReference type="GO" id="GO:0005794">
    <property type="term" value="C:Golgi apparatus"/>
    <property type="evidence" value="ECO:0007669"/>
    <property type="project" value="TreeGrafter"/>
</dbReference>
<dbReference type="Gene3D" id="1.20.120.1760">
    <property type="match status" value="1"/>
</dbReference>
<accession>A0AAD4NCK1</accession>
<evidence type="ECO:0000256" key="6">
    <source>
        <dbReference type="SAM" id="Phobius"/>
    </source>
</evidence>
<dbReference type="GO" id="GO:0005789">
    <property type="term" value="C:endoplasmic reticulum membrane"/>
    <property type="evidence" value="ECO:0007669"/>
    <property type="project" value="TreeGrafter"/>
</dbReference>
<sequence>MPVRTRSQRNLTQPWGTERRRENSCMRIVSSTFEGITNVWESYFEGDCQLRPAQLTRLGDHKYLAIDSSWLDELCMKKFWNAIVEFYPLWLAPNLITLVGLVINVITVLILSHFCFSATEVAPAWAYLQAALGLFIYQTLDATDGKQARRTNSASPLGELFDHGCDSFSQGK</sequence>
<dbReference type="Proteomes" id="UP001201812">
    <property type="component" value="Unassembled WGS sequence"/>
</dbReference>
<feature type="transmembrane region" description="Helical" evidence="6">
    <location>
        <begin position="86"/>
        <end position="112"/>
    </location>
</feature>
<protein>
    <submittedName>
        <fullName evidence="7">CDP-alcohol phosphatidyltransferase domain-containing protein</fullName>
    </submittedName>
</protein>
<keyword evidence="8" id="KW-1185">Reference proteome</keyword>
<dbReference type="EMBL" id="JAKKPZ010000002">
    <property type="protein sequence ID" value="KAI1725768.1"/>
    <property type="molecule type" value="Genomic_DNA"/>
</dbReference>
<dbReference type="InterPro" id="IPR043130">
    <property type="entry name" value="CDP-OH_PTrfase_TM_dom"/>
</dbReference>
<dbReference type="GO" id="GO:0006646">
    <property type="term" value="P:phosphatidylethanolamine biosynthetic process"/>
    <property type="evidence" value="ECO:0007669"/>
    <property type="project" value="TreeGrafter"/>
</dbReference>
<evidence type="ECO:0000256" key="2">
    <source>
        <dbReference type="ARBA" id="ARBA00010441"/>
    </source>
</evidence>